<comment type="caution">
    <text evidence="1">The sequence shown here is derived from an EMBL/GenBank/DDBJ whole genome shotgun (WGS) entry which is preliminary data.</text>
</comment>
<sequence>MPIGAILIAMLVPAQGPEPLDDREVRQLVDSTRRRFAEATLDREAGARLALDVAGRIDQAAQAEPDAARRARRWDQAVELLDAFLAADPGSPMATAVDLQAAVYRWAKGRTWITQLDRFPGDSAARAEAIGALDDALSRLRRLWSTTRGMPSEDLTAQNVRFRLAQALADRARLEDDPGRALDARQQALGRLRDLPAEPIAGHAALLRARLLIELDQLRDAEEALHQAENLPGPSELDRLEVRVALLMARKQFDEAIAVIERSELDRPSKDVRAVKVRARQWIDLFPGRERSAVEEDAIARIRRLRAADHPEASSALASLASTILEPDDDEDPGLWELLAEGHLARGNAEQAVRLYQSGANLADRGGDAQRAWIMRYRAAAVLVRAGRFDRAVEALGPLAEQARSPDSPAPADQRANASLLHTLALGRLASTPGAPADSRPSYERALNAHIAAFPSDHSASEARWILGRLRLASGQRDEAIDLWSTIPAGHPRWQEARLAIIAALRDEADTLAGSGKPDEARDLLSRAKNSLEASCQEATDPNDRNAFDLALADLELTPGFGSPDAAIGLLDRLIDTEVDAGRRDRARRLRIVALALSQRADDAEVMAREELERSDPAAIVALAERLDRAASSAPESARRRIAALSRLLVERVLAKGDTLDPALLARARVTRIRGQLETGDLDGARSSAQSWAADLDPSRLPPDRLAPLADALDRLGLYDQAGAIHRAVIAATPPGSAPWFEARYGLAVSYYRTGRSADARRLIDGTSALHPDLGGDELREKFFRLRRRLESP</sequence>
<dbReference type="EMBL" id="RYZH01000039">
    <property type="protein sequence ID" value="RUL85553.1"/>
    <property type="molecule type" value="Genomic_DNA"/>
</dbReference>
<name>A0A432MGC1_9BACT</name>
<keyword evidence="2" id="KW-1185">Reference proteome</keyword>
<evidence type="ECO:0000313" key="1">
    <source>
        <dbReference type="EMBL" id="RUL85553.1"/>
    </source>
</evidence>
<reference evidence="1 2" key="1">
    <citation type="submission" date="2018-12" db="EMBL/GenBank/DDBJ databases">
        <authorList>
            <person name="Toschakov S.V."/>
        </authorList>
    </citation>
    <scope>NUCLEOTIDE SEQUENCE [LARGE SCALE GENOMIC DNA]</scope>
    <source>
        <strain evidence="1 2">GM2012</strain>
    </source>
</reference>
<reference evidence="1 2" key="2">
    <citation type="submission" date="2019-01" db="EMBL/GenBank/DDBJ databases">
        <title>Tautonia sociabilis, a novel thermotolerant planctomycete of Isosphaeraceae family, isolated from a 4000 m deep subterranean habitat.</title>
        <authorList>
            <person name="Kovaleva O.L."/>
            <person name="Elcheninov A.G."/>
            <person name="Van Heerden E."/>
            <person name="Toshchakov S.V."/>
            <person name="Novikov A."/>
            <person name="Bonch-Osmolovskaya E.A."/>
            <person name="Kublanov I.V."/>
        </authorList>
    </citation>
    <scope>NUCLEOTIDE SEQUENCE [LARGE SCALE GENOMIC DNA]</scope>
    <source>
        <strain evidence="1 2">GM2012</strain>
    </source>
</reference>
<dbReference type="InterPro" id="IPR011990">
    <property type="entry name" value="TPR-like_helical_dom_sf"/>
</dbReference>
<evidence type="ECO:0008006" key="3">
    <source>
        <dbReference type="Google" id="ProtNLM"/>
    </source>
</evidence>
<accession>A0A432MGC1</accession>
<dbReference type="Gene3D" id="1.25.40.10">
    <property type="entry name" value="Tetratricopeptide repeat domain"/>
    <property type="match status" value="3"/>
</dbReference>
<organism evidence="1 2">
    <name type="scientific">Tautonia sociabilis</name>
    <dbReference type="NCBI Taxonomy" id="2080755"/>
    <lineage>
        <taxon>Bacteria</taxon>
        <taxon>Pseudomonadati</taxon>
        <taxon>Planctomycetota</taxon>
        <taxon>Planctomycetia</taxon>
        <taxon>Isosphaerales</taxon>
        <taxon>Isosphaeraceae</taxon>
        <taxon>Tautonia</taxon>
    </lineage>
</organism>
<dbReference type="SUPFAM" id="SSF48452">
    <property type="entry name" value="TPR-like"/>
    <property type="match status" value="2"/>
</dbReference>
<evidence type="ECO:0000313" key="2">
    <source>
        <dbReference type="Proteomes" id="UP000280296"/>
    </source>
</evidence>
<dbReference type="Proteomes" id="UP000280296">
    <property type="component" value="Unassembled WGS sequence"/>
</dbReference>
<dbReference type="OrthoDB" id="240605at2"/>
<proteinExistence type="predicted"/>
<dbReference type="AlphaFoldDB" id="A0A432MGC1"/>
<protein>
    <recommendedName>
        <fullName evidence="3">Tetratricopeptide repeat protein</fullName>
    </recommendedName>
</protein>
<dbReference type="RefSeq" id="WP_126726929.1">
    <property type="nucleotide sequence ID" value="NZ_RYZH01000039.1"/>
</dbReference>
<gene>
    <name evidence="1" type="ORF">TsocGM_18415</name>
</gene>